<dbReference type="EMBL" id="CAJNIZ010016188">
    <property type="protein sequence ID" value="CAE7382321.1"/>
    <property type="molecule type" value="Genomic_DNA"/>
</dbReference>
<evidence type="ECO:0000313" key="2">
    <source>
        <dbReference type="EMBL" id="CAE7382321.1"/>
    </source>
</evidence>
<feature type="non-terminal residue" evidence="2">
    <location>
        <position position="1"/>
    </location>
</feature>
<sequence>QLARSVKKPTCVSGGYFAEAPKRALVPVPPPMPPASGHGLSGALNPLEKRRHMVAAQLAKSNPSRLARSRRPQHLSSDVVPAAFAIEKVPFSQEDVAAVPTATLTLPKLQTAPGSNVFPQMPTGLYDKDIPTAPLEVLLKDGLREEDPVDQIALLGQCDSAGISLAPPPSEGSKRPGSAPRQLCGPQEGPTPPSTAPTGEFHSTASSLPEAFSDCATARFENSFAHGHAGVLRVAH</sequence>
<protein>
    <submittedName>
        <fullName evidence="2">Calmodulin protein</fullName>
    </submittedName>
</protein>
<organism evidence="2 3">
    <name type="scientific">Symbiodinium pilosum</name>
    <name type="common">Dinoflagellate</name>
    <dbReference type="NCBI Taxonomy" id="2952"/>
    <lineage>
        <taxon>Eukaryota</taxon>
        <taxon>Sar</taxon>
        <taxon>Alveolata</taxon>
        <taxon>Dinophyceae</taxon>
        <taxon>Suessiales</taxon>
        <taxon>Symbiodiniaceae</taxon>
        <taxon>Symbiodinium</taxon>
    </lineage>
</organism>
<dbReference type="AlphaFoldDB" id="A0A812PY33"/>
<keyword evidence="3" id="KW-1185">Reference proteome</keyword>
<dbReference type="Proteomes" id="UP000649617">
    <property type="component" value="Unassembled WGS sequence"/>
</dbReference>
<name>A0A812PY33_SYMPI</name>
<gene>
    <name evidence="2" type="primary">Calmodulin</name>
    <name evidence="2" type="ORF">SPIL2461_LOCUS9324</name>
</gene>
<feature type="region of interest" description="Disordered" evidence="1">
    <location>
        <begin position="162"/>
        <end position="206"/>
    </location>
</feature>
<dbReference type="OrthoDB" id="10482324at2759"/>
<proteinExistence type="predicted"/>
<evidence type="ECO:0000313" key="3">
    <source>
        <dbReference type="Proteomes" id="UP000649617"/>
    </source>
</evidence>
<comment type="caution">
    <text evidence="2">The sequence shown here is derived from an EMBL/GenBank/DDBJ whole genome shotgun (WGS) entry which is preliminary data.</text>
</comment>
<reference evidence="2" key="1">
    <citation type="submission" date="2021-02" db="EMBL/GenBank/DDBJ databases">
        <authorList>
            <person name="Dougan E. K."/>
            <person name="Rhodes N."/>
            <person name="Thang M."/>
            <person name="Chan C."/>
        </authorList>
    </citation>
    <scope>NUCLEOTIDE SEQUENCE</scope>
</reference>
<evidence type="ECO:0000256" key="1">
    <source>
        <dbReference type="SAM" id="MobiDB-lite"/>
    </source>
</evidence>
<accession>A0A812PY33</accession>